<proteinExistence type="predicted"/>
<protein>
    <submittedName>
        <fullName evidence="1">Unannotated protein</fullName>
    </submittedName>
</protein>
<evidence type="ECO:0000313" key="1">
    <source>
        <dbReference type="EMBL" id="CAB4678960.1"/>
    </source>
</evidence>
<gene>
    <name evidence="1" type="ORF">UFOPK2292_01294</name>
</gene>
<dbReference type="EMBL" id="CAEZWU010000233">
    <property type="protein sequence ID" value="CAB4678960.1"/>
    <property type="molecule type" value="Genomic_DNA"/>
</dbReference>
<organism evidence="1">
    <name type="scientific">freshwater metagenome</name>
    <dbReference type="NCBI Taxonomy" id="449393"/>
    <lineage>
        <taxon>unclassified sequences</taxon>
        <taxon>metagenomes</taxon>
        <taxon>ecological metagenomes</taxon>
    </lineage>
</organism>
<sequence>MPNIEYFAPWFRSEAVVRSMPYEQWKSLSPHGQRISRYVMCGKDEVVIGAGYIHPKSKMREAFKAEQLAELGAEAAAEYLRRL</sequence>
<accession>A0A6J6MXE4</accession>
<reference evidence="1" key="1">
    <citation type="submission" date="2020-05" db="EMBL/GenBank/DDBJ databases">
        <authorList>
            <person name="Chiriac C."/>
            <person name="Salcher M."/>
            <person name="Ghai R."/>
            <person name="Kavagutti S V."/>
        </authorList>
    </citation>
    <scope>NUCLEOTIDE SEQUENCE</scope>
</reference>
<dbReference type="AlphaFoldDB" id="A0A6J6MXE4"/>
<name>A0A6J6MXE4_9ZZZZ</name>